<gene>
    <name evidence="1" type="ORF">XENOCAPTIV_009846</name>
</gene>
<sequence>VFSCEVGESETSQSVHWKRGPIPQMVNPQKQANKVHTKCFSSSWPPYWANQHGVCFFLLDFGKLFHNFSVRYWFQWDVFCVLCQPVYGVSDRTKMIHIFQMSELQPEATARSDRHIRHLLHHSRVMEKNKTLKAFNAC</sequence>
<evidence type="ECO:0000313" key="1">
    <source>
        <dbReference type="EMBL" id="MEQ2217428.1"/>
    </source>
</evidence>
<proteinExistence type="predicted"/>
<evidence type="ECO:0000313" key="2">
    <source>
        <dbReference type="Proteomes" id="UP001434883"/>
    </source>
</evidence>
<accession>A0ABV0SAB9</accession>
<organism evidence="1 2">
    <name type="scientific">Xenoophorus captivus</name>
    <dbReference type="NCBI Taxonomy" id="1517983"/>
    <lineage>
        <taxon>Eukaryota</taxon>
        <taxon>Metazoa</taxon>
        <taxon>Chordata</taxon>
        <taxon>Craniata</taxon>
        <taxon>Vertebrata</taxon>
        <taxon>Euteleostomi</taxon>
        <taxon>Actinopterygii</taxon>
        <taxon>Neopterygii</taxon>
        <taxon>Teleostei</taxon>
        <taxon>Neoteleostei</taxon>
        <taxon>Acanthomorphata</taxon>
        <taxon>Ovalentaria</taxon>
        <taxon>Atherinomorphae</taxon>
        <taxon>Cyprinodontiformes</taxon>
        <taxon>Goodeidae</taxon>
        <taxon>Xenoophorus</taxon>
    </lineage>
</organism>
<feature type="non-terminal residue" evidence="1">
    <location>
        <position position="1"/>
    </location>
</feature>
<reference evidence="1 2" key="1">
    <citation type="submission" date="2021-06" db="EMBL/GenBank/DDBJ databases">
        <authorList>
            <person name="Palmer J.M."/>
        </authorList>
    </citation>
    <scope>NUCLEOTIDE SEQUENCE [LARGE SCALE GENOMIC DNA]</scope>
    <source>
        <strain evidence="1 2">XC_2019</strain>
        <tissue evidence="1">Muscle</tissue>
    </source>
</reference>
<comment type="caution">
    <text evidence="1">The sequence shown here is derived from an EMBL/GenBank/DDBJ whole genome shotgun (WGS) entry which is preliminary data.</text>
</comment>
<protein>
    <submittedName>
        <fullName evidence="1">Uncharacterized protein</fullName>
    </submittedName>
</protein>
<dbReference type="EMBL" id="JAHRIN010075839">
    <property type="protein sequence ID" value="MEQ2217428.1"/>
    <property type="molecule type" value="Genomic_DNA"/>
</dbReference>
<keyword evidence="2" id="KW-1185">Reference proteome</keyword>
<name>A0ABV0SAB9_9TELE</name>
<dbReference type="Proteomes" id="UP001434883">
    <property type="component" value="Unassembled WGS sequence"/>
</dbReference>